<keyword evidence="2" id="KW-0479">Metal-binding</keyword>
<comment type="similarity">
    <text evidence="1">Belongs to the FAH family.</text>
</comment>
<dbReference type="EMBL" id="BMQA01000027">
    <property type="protein sequence ID" value="GGJ42764.1"/>
    <property type="molecule type" value="Genomic_DNA"/>
</dbReference>
<dbReference type="InterPro" id="IPR051121">
    <property type="entry name" value="FAH"/>
</dbReference>
<name>A0A917NYW1_9ACTN</name>
<dbReference type="PANTHER" id="PTHR42796">
    <property type="entry name" value="FUMARYLACETOACETATE HYDROLASE DOMAIN-CONTAINING PROTEIN 2A-RELATED"/>
    <property type="match status" value="1"/>
</dbReference>
<dbReference type="InterPro" id="IPR011234">
    <property type="entry name" value="Fumarylacetoacetase-like_C"/>
</dbReference>
<dbReference type="GO" id="GO:0019752">
    <property type="term" value="P:carboxylic acid metabolic process"/>
    <property type="evidence" value="ECO:0007669"/>
    <property type="project" value="UniProtKB-ARBA"/>
</dbReference>
<sequence length="273" mass="29721">MKLTTLKTATGTSAARLDGDTYTLLPYADLSILMAAGDWRAAAAAEGGETVAAAEATLTTLLPSPSKVICMGRNYAEHVAEFGHEMPEAPVMFAKFADSLTGPYDDLPMPAESEQLDWEVELALVIGKEGRRIPKEQAHEYIAGYTVSNDVSVRDFQRRSKEWLAGKAWTSLTPIGPWLVTEDELPRYAEGLEVLTLVDGVEKQRGNTEQFIFDIPTIIADMSTWTVLRPGDVILTGTPSGVGLGRKPPEFLKPGQTLTTRIERVGELVNKIG</sequence>
<dbReference type="Pfam" id="PF01557">
    <property type="entry name" value="FAA_hydrolase"/>
    <property type="match status" value="1"/>
</dbReference>
<evidence type="ECO:0000256" key="2">
    <source>
        <dbReference type="ARBA" id="ARBA00022723"/>
    </source>
</evidence>
<dbReference type="AlphaFoldDB" id="A0A917NYW1"/>
<dbReference type="PANTHER" id="PTHR42796:SF4">
    <property type="entry name" value="FUMARYLACETOACETATE HYDROLASE DOMAIN-CONTAINING PROTEIN 2A"/>
    <property type="match status" value="1"/>
</dbReference>
<reference evidence="4" key="1">
    <citation type="journal article" date="2014" name="Int. J. Syst. Evol. Microbiol.">
        <title>Complete genome sequence of Corynebacterium casei LMG S-19264T (=DSM 44701T), isolated from a smear-ripened cheese.</title>
        <authorList>
            <consortium name="US DOE Joint Genome Institute (JGI-PGF)"/>
            <person name="Walter F."/>
            <person name="Albersmeier A."/>
            <person name="Kalinowski J."/>
            <person name="Ruckert C."/>
        </authorList>
    </citation>
    <scope>NUCLEOTIDE SEQUENCE</scope>
    <source>
        <strain evidence="4">JCM 3086</strain>
    </source>
</reference>
<comment type="caution">
    <text evidence="4">The sequence shown here is derived from an EMBL/GenBank/DDBJ whole genome shotgun (WGS) entry which is preliminary data.</text>
</comment>
<dbReference type="Gene3D" id="3.90.850.10">
    <property type="entry name" value="Fumarylacetoacetase-like, C-terminal domain"/>
    <property type="match status" value="1"/>
</dbReference>
<dbReference type="GO" id="GO:0016853">
    <property type="term" value="F:isomerase activity"/>
    <property type="evidence" value="ECO:0007669"/>
    <property type="project" value="UniProtKB-ARBA"/>
</dbReference>
<proteinExistence type="inferred from homology"/>
<accession>A0A917NYW1</accession>
<evidence type="ECO:0000313" key="4">
    <source>
        <dbReference type="EMBL" id="GGJ42764.1"/>
    </source>
</evidence>
<keyword evidence="5" id="KW-1185">Reference proteome</keyword>
<dbReference type="FunFam" id="3.90.850.10:FF:000002">
    <property type="entry name" value="2-hydroxyhepta-2,4-diene-1,7-dioate isomerase"/>
    <property type="match status" value="1"/>
</dbReference>
<dbReference type="RefSeq" id="WP_189314630.1">
    <property type="nucleotide sequence ID" value="NZ_BMQA01000027.1"/>
</dbReference>
<dbReference type="SUPFAM" id="SSF56529">
    <property type="entry name" value="FAH"/>
    <property type="match status" value="1"/>
</dbReference>
<protein>
    <recommendedName>
        <fullName evidence="3">Fumarylacetoacetase-like C-terminal domain-containing protein</fullName>
    </recommendedName>
</protein>
<reference evidence="4" key="2">
    <citation type="submission" date="2020-09" db="EMBL/GenBank/DDBJ databases">
        <authorList>
            <person name="Sun Q."/>
            <person name="Ohkuma M."/>
        </authorList>
    </citation>
    <scope>NUCLEOTIDE SEQUENCE</scope>
    <source>
        <strain evidence="4">JCM 3086</strain>
    </source>
</reference>
<dbReference type="InterPro" id="IPR036663">
    <property type="entry name" value="Fumarylacetoacetase_C_sf"/>
</dbReference>
<dbReference type="Proteomes" id="UP000657574">
    <property type="component" value="Unassembled WGS sequence"/>
</dbReference>
<evidence type="ECO:0000313" key="5">
    <source>
        <dbReference type="Proteomes" id="UP000657574"/>
    </source>
</evidence>
<evidence type="ECO:0000256" key="1">
    <source>
        <dbReference type="ARBA" id="ARBA00010211"/>
    </source>
</evidence>
<evidence type="ECO:0000259" key="3">
    <source>
        <dbReference type="Pfam" id="PF01557"/>
    </source>
</evidence>
<organism evidence="4 5">
    <name type="scientific">Streptomyces brasiliensis</name>
    <dbReference type="NCBI Taxonomy" id="1954"/>
    <lineage>
        <taxon>Bacteria</taxon>
        <taxon>Bacillati</taxon>
        <taxon>Actinomycetota</taxon>
        <taxon>Actinomycetes</taxon>
        <taxon>Kitasatosporales</taxon>
        <taxon>Streptomycetaceae</taxon>
        <taxon>Streptomyces</taxon>
    </lineage>
</organism>
<feature type="domain" description="Fumarylacetoacetase-like C-terminal" evidence="3">
    <location>
        <begin position="67"/>
        <end position="272"/>
    </location>
</feature>
<dbReference type="GO" id="GO:0046872">
    <property type="term" value="F:metal ion binding"/>
    <property type="evidence" value="ECO:0007669"/>
    <property type="project" value="UniProtKB-KW"/>
</dbReference>
<gene>
    <name evidence="4" type="ORF">GCM10010121_062510</name>
</gene>